<accession>A0A317F7D0</accession>
<keyword evidence="2" id="KW-1185">Reference proteome</keyword>
<sequence length="249" mass="27805">MLPAKTIAEVIARLDEIINESIAKKSRLGYFACLYRKMTIAVQKGINDGMFTDGARMEKLDVIFANRYLNAYYCKSQNTATTSSWKIAFDATSQPYTVIQHLLLGMNAHINLDLGVAAAETSKGLDIQLMKKDFDLINDVIGSLINIVQKDLEEICLPMKMLAYIDNKSKESVINFSITTARNTAWANAVGLSTVLPTMYDPYVKTLDSKIAIVANNIKNPNFSQSFLLRTIRAFEPTDVGEIIKFLKD</sequence>
<dbReference type="Proteomes" id="UP000245391">
    <property type="component" value="Unassembled WGS sequence"/>
</dbReference>
<protein>
    <submittedName>
        <fullName evidence="1">Uncharacterized protein</fullName>
    </submittedName>
</protein>
<dbReference type="AlphaFoldDB" id="A0A317F7D0"/>
<reference evidence="2" key="1">
    <citation type="submission" date="2018-05" db="EMBL/GenBank/DDBJ databases">
        <title>Pedobacter paludis sp. nov., isolated from wetland soil.</title>
        <authorList>
            <person name="Zhang Y."/>
        </authorList>
    </citation>
    <scope>NUCLEOTIDE SEQUENCE [LARGE SCALE GENOMIC DNA]</scope>
    <source>
        <strain evidence="2">R-8</strain>
    </source>
</reference>
<dbReference type="OrthoDB" id="583431at2"/>
<dbReference type="EMBL" id="QGNY01000001">
    <property type="protein sequence ID" value="PWS33428.1"/>
    <property type="molecule type" value="Genomic_DNA"/>
</dbReference>
<gene>
    <name evidence="1" type="ORF">DF947_02040</name>
</gene>
<dbReference type="InterPro" id="IPR046037">
    <property type="entry name" value="DUF5995"/>
</dbReference>
<organism evidence="1 2">
    <name type="scientific">Pedobacter paludis</name>
    <dbReference type="NCBI Taxonomy" id="2203212"/>
    <lineage>
        <taxon>Bacteria</taxon>
        <taxon>Pseudomonadati</taxon>
        <taxon>Bacteroidota</taxon>
        <taxon>Sphingobacteriia</taxon>
        <taxon>Sphingobacteriales</taxon>
        <taxon>Sphingobacteriaceae</taxon>
        <taxon>Pedobacter</taxon>
    </lineage>
</organism>
<evidence type="ECO:0000313" key="2">
    <source>
        <dbReference type="Proteomes" id="UP000245391"/>
    </source>
</evidence>
<name>A0A317F7D0_9SPHI</name>
<evidence type="ECO:0000313" key="1">
    <source>
        <dbReference type="EMBL" id="PWS33428.1"/>
    </source>
</evidence>
<comment type="caution">
    <text evidence="1">The sequence shown here is derived from an EMBL/GenBank/DDBJ whole genome shotgun (WGS) entry which is preliminary data.</text>
</comment>
<proteinExistence type="predicted"/>
<dbReference type="RefSeq" id="WP_109928014.1">
    <property type="nucleotide sequence ID" value="NZ_QGNY01000001.1"/>
</dbReference>
<dbReference type="Pfam" id="PF19458">
    <property type="entry name" value="DUF5995"/>
    <property type="match status" value="1"/>
</dbReference>